<dbReference type="InterPro" id="IPR036390">
    <property type="entry name" value="WH_DNA-bd_sf"/>
</dbReference>
<name>A0A328TSZ5_9GAMM</name>
<dbReference type="EMBL" id="LJAM02000228">
    <property type="protein sequence ID" value="RAP70946.1"/>
    <property type="molecule type" value="Genomic_DNA"/>
</dbReference>
<comment type="similarity">
    <text evidence="1">Belongs to the LysR transcriptional regulatory family.</text>
</comment>
<dbReference type="PANTHER" id="PTHR30537">
    <property type="entry name" value="HTH-TYPE TRANSCRIPTIONAL REGULATOR"/>
    <property type="match status" value="1"/>
</dbReference>
<reference evidence="3" key="1">
    <citation type="submission" date="2018-04" db="EMBL/GenBank/DDBJ databases">
        <title>Genomes of the Obligate Erwinia dacicola and Facultative Enterobacter sp. OLF Endosymbionts of the Olive Fruit fly, Bactrocera oleae.</title>
        <authorList>
            <person name="Estes A.M."/>
            <person name="Hearn D.J."/>
            <person name="Agarwal S."/>
            <person name="Pierson E.A."/>
            <person name="Dunning-Hotopp J.C."/>
        </authorList>
    </citation>
    <scope>NUCLEOTIDE SEQUENCE [LARGE SCALE GENOMIC DNA]</scope>
    <source>
        <strain evidence="3">Oroville</strain>
    </source>
</reference>
<accession>A0A328TSZ5</accession>
<dbReference type="Pfam" id="PF00126">
    <property type="entry name" value="HTH_1"/>
    <property type="match status" value="1"/>
</dbReference>
<dbReference type="InterPro" id="IPR036388">
    <property type="entry name" value="WH-like_DNA-bd_sf"/>
</dbReference>
<dbReference type="Proteomes" id="UP000244334">
    <property type="component" value="Unassembled WGS sequence"/>
</dbReference>
<dbReference type="Gene3D" id="1.10.10.10">
    <property type="entry name" value="Winged helix-like DNA-binding domain superfamily/Winged helix DNA-binding domain"/>
    <property type="match status" value="1"/>
</dbReference>
<organism evidence="3 4">
    <name type="scientific">Candidatus Erwinia dacicola</name>
    <dbReference type="NCBI Taxonomy" id="252393"/>
    <lineage>
        <taxon>Bacteria</taxon>
        <taxon>Pseudomonadati</taxon>
        <taxon>Pseudomonadota</taxon>
        <taxon>Gammaproteobacteria</taxon>
        <taxon>Enterobacterales</taxon>
        <taxon>Erwiniaceae</taxon>
        <taxon>Erwinia</taxon>
    </lineage>
</organism>
<evidence type="ECO:0000256" key="1">
    <source>
        <dbReference type="ARBA" id="ARBA00009437"/>
    </source>
</evidence>
<dbReference type="PRINTS" id="PR00039">
    <property type="entry name" value="HTHLYSR"/>
</dbReference>
<dbReference type="InterPro" id="IPR000847">
    <property type="entry name" value="LysR_HTH_N"/>
</dbReference>
<keyword evidence="4" id="KW-1185">Reference proteome</keyword>
<dbReference type="SUPFAM" id="SSF46785">
    <property type="entry name" value="Winged helix' DNA-binding domain"/>
    <property type="match status" value="1"/>
</dbReference>
<feature type="domain" description="HTH lysR-type" evidence="2">
    <location>
        <begin position="1"/>
        <end position="48"/>
    </location>
</feature>
<dbReference type="AlphaFoldDB" id="A0A328TSZ5"/>
<protein>
    <submittedName>
        <fullName evidence="3">Bacterial regulatory helix-turn-helix, lysR family protein</fullName>
    </submittedName>
</protein>
<evidence type="ECO:0000313" key="4">
    <source>
        <dbReference type="Proteomes" id="UP000244334"/>
    </source>
</evidence>
<evidence type="ECO:0000259" key="2">
    <source>
        <dbReference type="PROSITE" id="PS50931"/>
    </source>
</evidence>
<proteinExistence type="inferred from homology"/>
<dbReference type="InterPro" id="IPR058163">
    <property type="entry name" value="LysR-type_TF_proteobact-type"/>
</dbReference>
<dbReference type="PANTHER" id="PTHR30537:SF5">
    <property type="entry name" value="HTH-TYPE TRANSCRIPTIONAL ACTIVATOR TTDR-RELATED"/>
    <property type="match status" value="1"/>
</dbReference>
<evidence type="ECO:0000313" key="3">
    <source>
        <dbReference type="EMBL" id="RAP70946.1"/>
    </source>
</evidence>
<dbReference type="GO" id="GO:0003700">
    <property type="term" value="F:DNA-binding transcription factor activity"/>
    <property type="evidence" value="ECO:0007669"/>
    <property type="project" value="InterPro"/>
</dbReference>
<dbReference type="PROSITE" id="PS50931">
    <property type="entry name" value="HTH_LYSR"/>
    <property type="match status" value="1"/>
</dbReference>
<comment type="caution">
    <text evidence="3">The sequence shown here is derived from an EMBL/GenBank/DDBJ whole genome shotgun (WGS) entry which is preliminary data.</text>
</comment>
<sequence>MSVFAKVVEMGSFTAVAQHLQLSVSAVSQTVARLEEELQVRLLTRSMA</sequence>
<gene>
    <name evidence="3" type="ORF">ACZ87_02247</name>
</gene>